<dbReference type="GO" id="GO:0030170">
    <property type="term" value="F:pyridoxal phosphate binding"/>
    <property type="evidence" value="ECO:0007669"/>
    <property type="project" value="TreeGrafter"/>
</dbReference>
<dbReference type="InterPro" id="IPR000653">
    <property type="entry name" value="DegT/StrS_aminotransferase"/>
</dbReference>
<keyword evidence="1 3" id="KW-0663">Pyridoxal phosphate</keyword>
<sequence length="381" mass="39729">MTRIPLVDLGAAHEEVADEVRAGFERILAHTAFVGGEEVRLFEREYADFGDVAHCVGVANGTDAVELALRAVGVGPGDEVVVPANTFIATAGAVARIGARPVLADCLPDSHLLDPEAALAAVGPATRAVVPVHLYGQMADATALADRLPAHVHVVEDAAQCQGATRDGRTPGGGGVAATSFYPGKNLGAYGDAGAVLTDDEELAGRVRAIANHGGVAKYRHDVPGFNSRLDALQAVVLRAKLTRLADANTARRAAAARYDALLAGLEAAGRVVLPVTAPGNAHVWHLYVVQITGADRDAVVGKLNAEGIGAGVHYPDPVHLTPAYRHLGHARGDFPHAEKAAGRMLSLPLYPQITPDQQQRVVDVLAHALGGRRGTAERYT</sequence>
<dbReference type="GO" id="GO:0000271">
    <property type="term" value="P:polysaccharide biosynthetic process"/>
    <property type="evidence" value="ECO:0007669"/>
    <property type="project" value="TreeGrafter"/>
</dbReference>
<dbReference type="GO" id="GO:0008483">
    <property type="term" value="F:transaminase activity"/>
    <property type="evidence" value="ECO:0007669"/>
    <property type="project" value="TreeGrafter"/>
</dbReference>
<protein>
    <submittedName>
        <fullName evidence="4">dTDP-4-amino-4,6-dideoxygalactose transaminase</fullName>
    </submittedName>
</protein>
<dbReference type="PIRSF" id="PIRSF000390">
    <property type="entry name" value="PLP_StrS"/>
    <property type="match status" value="1"/>
</dbReference>
<accession>A0A7W8F7R4</accession>
<proteinExistence type="inferred from homology"/>
<dbReference type="InterPro" id="IPR015421">
    <property type="entry name" value="PyrdxlP-dep_Trfase_major"/>
</dbReference>
<comment type="caution">
    <text evidence="4">The sequence shown here is derived from an EMBL/GenBank/DDBJ whole genome shotgun (WGS) entry which is preliminary data.</text>
</comment>
<dbReference type="Proteomes" id="UP000568022">
    <property type="component" value="Unassembled WGS sequence"/>
</dbReference>
<dbReference type="PANTHER" id="PTHR30244">
    <property type="entry name" value="TRANSAMINASE"/>
    <property type="match status" value="1"/>
</dbReference>
<dbReference type="SUPFAM" id="SSF53383">
    <property type="entry name" value="PLP-dependent transferases"/>
    <property type="match status" value="1"/>
</dbReference>
<reference evidence="4 5" key="1">
    <citation type="submission" date="2020-08" db="EMBL/GenBank/DDBJ databases">
        <title>Genomic Encyclopedia of Type Strains, Phase III (KMG-III): the genomes of soil and plant-associated and newly described type strains.</title>
        <authorList>
            <person name="Whitman W."/>
        </authorList>
    </citation>
    <scope>NUCLEOTIDE SEQUENCE [LARGE SCALE GENOMIC DNA]</scope>
    <source>
        <strain evidence="4 5">CECT 3226</strain>
    </source>
</reference>
<dbReference type="CDD" id="cd00616">
    <property type="entry name" value="AHBA_syn"/>
    <property type="match status" value="1"/>
</dbReference>
<name>A0A7W8F7R4_9ACTN</name>
<evidence type="ECO:0000313" key="5">
    <source>
        <dbReference type="Proteomes" id="UP000568022"/>
    </source>
</evidence>
<evidence type="ECO:0000256" key="1">
    <source>
        <dbReference type="ARBA" id="ARBA00022898"/>
    </source>
</evidence>
<evidence type="ECO:0000313" key="4">
    <source>
        <dbReference type="EMBL" id="MBB5125222.1"/>
    </source>
</evidence>
<evidence type="ECO:0000256" key="2">
    <source>
        <dbReference type="ARBA" id="ARBA00037999"/>
    </source>
</evidence>
<keyword evidence="5" id="KW-1185">Reference proteome</keyword>
<dbReference type="Gene3D" id="3.90.1150.10">
    <property type="entry name" value="Aspartate Aminotransferase, domain 1"/>
    <property type="match status" value="1"/>
</dbReference>
<dbReference type="AlphaFoldDB" id="A0A7W8F7R4"/>
<dbReference type="InterPro" id="IPR015424">
    <property type="entry name" value="PyrdxlP-dep_Trfase"/>
</dbReference>
<dbReference type="Pfam" id="PF01041">
    <property type="entry name" value="DegT_DnrJ_EryC1"/>
    <property type="match status" value="1"/>
</dbReference>
<dbReference type="EMBL" id="JACHJE010000004">
    <property type="protein sequence ID" value="MBB5125222.1"/>
    <property type="molecule type" value="Genomic_DNA"/>
</dbReference>
<evidence type="ECO:0000256" key="3">
    <source>
        <dbReference type="RuleBase" id="RU004508"/>
    </source>
</evidence>
<organism evidence="4 5">
    <name type="scientific">Streptomyces griseoloalbus</name>
    <dbReference type="NCBI Taxonomy" id="67303"/>
    <lineage>
        <taxon>Bacteria</taxon>
        <taxon>Bacillati</taxon>
        <taxon>Actinomycetota</taxon>
        <taxon>Actinomycetes</taxon>
        <taxon>Kitasatosporales</taxon>
        <taxon>Streptomycetaceae</taxon>
        <taxon>Streptomyces</taxon>
    </lineage>
</organism>
<dbReference type="PANTHER" id="PTHR30244:SF36">
    <property type="entry name" value="3-OXO-GLUCOSE-6-PHOSPHATE:GLUTAMATE AMINOTRANSFERASE"/>
    <property type="match status" value="1"/>
</dbReference>
<dbReference type="Gene3D" id="3.40.640.10">
    <property type="entry name" value="Type I PLP-dependent aspartate aminotransferase-like (Major domain)"/>
    <property type="match status" value="1"/>
</dbReference>
<gene>
    <name evidence="4" type="ORF">FHS32_001954</name>
</gene>
<dbReference type="InterPro" id="IPR015422">
    <property type="entry name" value="PyrdxlP-dep_Trfase_small"/>
</dbReference>
<comment type="similarity">
    <text evidence="2 3">Belongs to the DegT/DnrJ/EryC1 family.</text>
</comment>